<keyword evidence="2" id="KW-0201">Cytochrome c-type biogenesis</keyword>
<dbReference type="Pfam" id="PF13905">
    <property type="entry name" value="Thioredoxin_8"/>
    <property type="match status" value="1"/>
</dbReference>
<evidence type="ECO:0000256" key="5">
    <source>
        <dbReference type="SAM" id="SignalP"/>
    </source>
</evidence>
<dbReference type="SUPFAM" id="SSF52833">
    <property type="entry name" value="Thioredoxin-like"/>
    <property type="match status" value="1"/>
</dbReference>
<proteinExistence type="predicted"/>
<dbReference type="InterPro" id="IPR050553">
    <property type="entry name" value="Thioredoxin_ResA/DsbE_sf"/>
</dbReference>
<dbReference type="PANTHER" id="PTHR42852:SF6">
    <property type="entry name" value="THIOL:DISULFIDE INTERCHANGE PROTEIN DSBE"/>
    <property type="match status" value="1"/>
</dbReference>
<sequence>MMKGQIIIFFIFLGFSFASAQTASQQTSTSDPNLWIQQQLQKAKTGTVLKNYEGSFFRRDSVRIVGYIDGYKTTMGFSSGIIYSDNLLTREEYPSTIQIYPDGRFEVSYPAVFPQMSYLMLNDNVYNYYIEPGHTLVMLFRVAPDNKLQLLQYKGPLAAENQQLLDFKWQDNRRAFYDNIEKMLKERPLQQTKELLLAKWDSVQGEVSDRLAQSSYTAKVKQLIRADVAINYAAQLMDAEMYRANFSRQDTLNPYLRQAPADYFDFIKRLDLNDRTLLVTPQFSSFINRFEYSPLFQPEGYYQLLNAGRGADQYAILDSLNQVANPALAGTLLTEVAKLRTLKANISAAKDTARINVISARLLKRLTNKDLKDEALALTARIKRSADGYVLPQTAAAAVFKKLTDKYRGKVVIVDFWAQWCGPCRAGIESMREKRIKLKDNPNLVFVFVTDSSGTPDMNFYNDYVVKNLMHESYIVSADEYLGLRELFKFNGIPRYILMDPDGRIRNDHFSLHNWRYELPRNYPKLFTHQMMQGI</sequence>
<evidence type="ECO:0000313" key="8">
    <source>
        <dbReference type="Proteomes" id="UP000308196"/>
    </source>
</evidence>
<reference evidence="7 8" key="1">
    <citation type="submission" date="2019-05" db="EMBL/GenBank/DDBJ databases">
        <authorList>
            <consortium name="Pathogen Informatics"/>
        </authorList>
    </citation>
    <scope>NUCLEOTIDE SEQUENCE [LARGE SCALE GENOMIC DNA]</scope>
    <source>
        <strain evidence="7 8">NCTC11429</strain>
    </source>
</reference>
<dbReference type="GO" id="GO:0030313">
    <property type="term" value="C:cell envelope"/>
    <property type="evidence" value="ECO:0007669"/>
    <property type="project" value="UniProtKB-SubCell"/>
</dbReference>
<evidence type="ECO:0000313" key="7">
    <source>
        <dbReference type="EMBL" id="VTR34360.1"/>
    </source>
</evidence>
<keyword evidence="3" id="KW-1015">Disulfide bond</keyword>
<evidence type="ECO:0000256" key="2">
    <source>
        <dbReference type="ARBA" id="ARBA00022748"/>
    </source>
</evidence>
<protein>
    <submittedName>
        <fullName evidence="7">Cytochrome c biogenesis protein tlpA</fullName>
    </submittedName>
</protein>
<dbReference type="CDD" id="cd02966">
    <property type="entry name" value="TlpA_like_family"/>
    <property type="match status" value="1"/>
</dbReference>
<dbReference type="STRING" id="1123265.GCA_000686625_01754"/>
<evidence type="ECO:0000256" key="4">
    <source>
        <dbReference type="ARBA" id="ARBA00023284"/>
    </source>
</evidence>
<dbReference type="PROSITE" id="PS00194">
    <property type="entry name" value="THIOREDOXIN_1"/>
    <property type="match status" value="1"/>
</dbReference>
<dbReference type="Gene3D" id="3.40.30.10">
    <property type="entry name" value="Glutaredoxin"/>
    <property type="match status" value="1"/>
</dbReference>
<dbReference type="Proteomes" id="UP000308196">
    <property type="component" value="Chromosome"/>
</dbReference>
<dbReference type="KEGG" id="stha:NCTC11429_01317"/>
<dbReference type="AlphaFoldDB" id="A0A4U9ULA5"/>
<evidence type="ECO:0000256" key="3">
    <source>
        <dbReference type="ARBA" id="ARBA00023157"/>
    </source>
</evidence>
<dbReference type="PANTHER" id="PTHR42852">
    <property type="entry name" value="THIOL:DISULFIDE INTERCHANGE PROTEIN DSBE"/>
    <property type="match status" value="1"/>
</dbReference>
<dbReference type="InterPro" id="IPR012336">
    <property type="entry name" value="Thioredoxin-like_fold"/>
</dbReference>
<dbReference type="InterPro" id="IPR036249">
    <property type="entry name" value="Thioredoxin-like_sf"/>
</dbReference>
<feature type="chain" id="PRO_5020687452" evidence="5">
    <location>
        <begin position="21"/>
        <end position="535"/>
    </location>
</feature>
<gene>
    <name evidence="7" type="primary">tlpA_3</name>
    <name evidence="7" type="ORF">NCTC11429_01317</name>
</gene>
<organism evidence="7 8">
    <name type="scientific">Sphingobacterium thalpophilum</name>
    <dbReference type="NCBI Taxonomy" id="259"/>
    <lineage>
        <taxon>Bacteria</taxon>
        <taxon>Pseudomonadati</taxon>
        <taxon>Bacteroidota</taxon>
        <taxon>Sphingobacteriia</taxon>
        <taxon>Sphingobacteriales</taxon>
        <taxon>Sphingobacteriaceae</taxon>
        <taxon>Sphingobacterium</taxon>
    </lineage>
</organism>
<dbReference type="RefSeq" id="WP_081817819.1">
    <property type="nucleotide sequence ID" value="NZ_LR590484.1"/>
</dbReference>
<keyword evidence="4" id="KW-0676">Redox-active center</keyword>
<dbReference type="InterPro" id="IPR013766">
    <property type="entry name" value="Thioredoxin_domain"/>
</dbReference>
<feature type="domain" description="Thioredoxin" evidence="6">
    <location>
        <begin position="369"/>
        <end position="535"/>
    </location>
</feature>
<dbReference type="GO" id="GO:0017004">
    <property type="term" value="P:cytochrome complex assembly"/>
    <property type="evidence" value="ECO:0007669"/>
    <property type="project" value="UniProtKB-KW"/>
</dbReference>
<name>A0A4U9ULA5_9SPHI</name>
<dbReference type="PROSITE" id="PS51352">
    <property type="entry name" value="THIOREDOXIN_2"/>
    <property type="match status" value="1"/>
</dbReference>
<comment type="subcellular location">
    <subcellularLocation>
        <location evidence="1">Cell envelope</location>
    </subcellularLocation>
</comment>
<evidence type="ECO:0000256" key="1">
    <source>
        <dbReference type="ARBA" id="ARBA00004196"/>
    </source>
</evidence>
<accession>A0A4U9ULA5</accession>
<evidence type="ECO:0000259" key="6">
    <source>
        <dbReference type="PROSITE" id="PS51352"/>
    </source>
</evidence>
<dbReference type="InterPro" id="IPR017937">
    <property type="entry name" value="Thioredoxin_CS"/>
</dbReference>
<feature type="signal peptide" evidence="5">
    <location>
        <begin position="1"/>
        <end position="20"/>
    </location>
</feature>
<dbReference type="GeneID" id="78462087"/>
<keyword evidence="5" id="KW-0732">Signal</keyword>
<dbReference type="EMBL" id="LR590484">
    <property type="protein sequence ID" value="VTR34360.1"/>
    <property type="molecule type" value="Genomic_DNA"/>
</dbReference>